<comment type="caution">
    <text evidence="2">The sequence shown here is derived from an EMBL/GenBank/DDBJ whole genome shotgun (WGS) entry which is preliminary data.</text>
</comment>
<dbReference type="EMBL" id="JAFIRA010000001">
    <property type="protein sequence ID" value="MCJ2541340.1"/>
    <property type="molecule type" value="Genomic_DNA"/>
</dbReference>
<dbReference type="SUPFAM" id="SSF53448">
    <property type="entry name" value="Nucleotide-diphospho-sugar transferases"/>
    <property type="match status" value="1"/>
</dbReference>
<organism evidence="2 3">
    <name type="scientific">Thermostichus vulcanus str. 'Rupite'</name>
    <dbReference type="NCBI Taxonomy" id="2813851"/>
    <lineage>
        <taxon>Bacteria</taxon>
        <taxon>Bacillati</taxon>
        <taxon>Cyanobacteriota</taxon>
        <taxon>Cyanophyceae</taxon>
        <taxon>Thermostichales</taxon>
        <taxon>Thermostichaceae</taxon>
        <taxon>Thermostichus</taxon>
    </lineage>
</organism>
<dbReference type="Gene3D" id="3.90.550.10">
    <property type="entry name" value="Spore Coat Polysaccharide Biosynthesis Protein SpsA, Chain A"/>
    <property type="match status" value="1"/>
</dbReference>
<dbReference type="RefSeq" id="WP_244348344.1">
    <property type="nucleotide sequence ID" value="NZ_JAFIRA010000001.1"/>
</dbReference>
<evidence type="ECO:0000313" key="2">
    <source>
        <dbReference type="EMBL" id="MCJ2541340.1"/>
    </source>
</evidence>
<protein>
    <submittedName>
        <fullName evidence="2">Glycosyltransferase</fullName>
    </submittedName>
</protein>
<evidence type="ECO:0000313" key="3">
    <source>
        <dbReference type="Proteomes" id="UP000830835"/>
    </source>
</evidence>
<name>A0ABT0C6C3_THEVL</name>
<accession>A0ABT0C6C3</accession>
<dbReference type="Pfam" id="PF00535">
    <property type="entry name" value="Glycos_transf_2"/>
    <property type="match status" value="1"/>
</dbReference>
<dbReference type="PANTHER" id="PTHR43685:SF2">
    <property type="entry name" value="GLYCOSYLTRANSFERASE 2-LIKE DOMAIN-CONTAINING PROTEIN"/>
    <property type="match status" value="1"/>
</dbReference>
<reference evidence="2" key="1">
    <citation type="submission" date="2021-02" db="EMBL/GenBank/DDBJ databases">
        <title>The CRISPR/cas machinery reduction and long-range gene transfer in the hot spring cyanobacterium Synechococcus.</title>
        <authorList>
            <person name="Dvorak P."/>
            <person name="Jahodarova E."/>
            <person name="Hasler P."/>
            <person name="Poulickova A."/>
        </authorList>
    </citation>
    <scope>NUCLEOTIDE SEQUENCE</scope>
    <source>
        <strain evidence="2">Rupite</strain>
    </source>
</reference>
<dbReference type="InterPro" id="IPR050834">
    <property type="entry name" value="Glycosyltransf_2"/>
</dbReference>
<dbReference type="Proteomes" id="UP000830835">
    <property type="component" value="Unassembled WGS sequence"/>
</dbReference>
<dbReference type="PANTHER" id="PTHR43685">
    <property type="entry name" value="GLYCOSYLTRANSFERASE"/>
    <property type="match status" value="1"/>
</dbReference>
<feature type="domain" description="Glycosyltransferase 2-like" evidence="1">
    <location>
        <begin position="8"/>
        <end position="171"/>
    </location>
</feature>
<sequence>MNPTPTVSVIVPAYNVQQYITEALQSLICQTWQDFEVLIVNDGSTDSTAEVVETWCQRDPRFHLLSKPNGGLASARNWGIRHAHGELIALLDADDRYLPQKIASHVEILQRHLDVGVVYSASKVIRDDGRPTWLTLSGRPVHSDPLLAMLCKNFIGHGSNAIFRRELFDQIGGFDESLRSCEDLDFWIKVAEQGSHRFYRHPQALCEYRVRPSGLSFNVKKMQECGEQVLQAAFNRSKEKVEPMMPTAYAFFYRLLARLALTAQEPGLAKEYIAKAIASDRSIFWRDPRSLLTLIAVRLQSVSRPLIQFSLDPRSS</sequence>
<proteinExistence type="predicted"/>
<keyword evidence="3" id="KW-1185">Reference proteome</keyword>
<dbReference type="InterPro" id="IPR029044">
    <property type="entry name" value="Nucleotide-diphossugar_trans"/>
</dbReference>
<evidence type="ECO:0000259" key="1">
    <source>
        <dbReference type="Pfam" id="PF00535"/>
    </source>
</evidence>
<gene>
    <name evidence="2" type="ORF">JX360_00210</name>
</gene>
<dbReference type="InterPro" id="IPR001173">
    <property type="entry name" value="Glyco_trans_2-like"/>
</dbReference>